<sequence>MTKRVSEISTSLIRKMFEIAERAKKEGKDVISLSIGEPDFDTPLEIIEKAYRYMKAGYTHYTSNMGLEELREQIAERYGVESDEVMVTVGASEALLNASLAFIERGSTTLIQTPGFLSYFTYAKLCESKIYELKTYKTDFKITPEIIEDVPSDSSVVFLNYPNNPTGAVMNERELKKIYEIFSEKNVLVISDEVYDQIYYDVKPGSLAGEENAIVINGFSKTLAMTGWRIGFVIARKELLNEMLKIHQVNGVCAPAYAQKAIADILEEKKDKEIVKNMVSEFRKRRDFVYSRLRKHFEIVKPEGAFYMFPKAYNGFVEDILQQKGVALTPGEAFGSDARDYFRLSYATSMENLKKAVEKIEEFIENSGL</sequence>
<dbReference type="InterPro" id="IPR015424">
    <property type="entry name" value="PyrdxlP-dep_Trfase"/>
</dbReference>
<protein>
    <recommendedName>
        <fullName evidence="7">Aminotransferase</fullName>
        <ecNumber evidence="7">2.6.1.-</ecNumber>
    </recommendedName>
</protein>
<dbReference type="InterPro" id="IPR015421">
    <property type="entry name" value="PyrdxlP-dep_Trfase_major"/>
</dbReference>
<comment type="cofactor">
    <cofactor evidence="1 7">
        <name>pyridoxal 5'-phosphate</name>
        <dbReference type="ChEBI" id="CHEBI:597326"/>
    </cofactor>
</comment>
<comment type="caution">
    <text evidence="9">The sequence shown here is derived from an EMBL/GenBank/DDBJ whole genome shotgun (WGS) entry which is preliminary data.</text>
</comment>
<dbReference type="Gene3D" id="3.90.1150.10">
    <property type="entry name" value="Aspartate Aminotransferase, domain 1"/>
    <property type="match status" value="1"/>
</dbReference>
<dbReference type="InterPro" id="IPR015422">
    <property type="entry name" value="PyrdxlP-dep_Trfase_small"/>
</dbReference>
<dbReference type="EMBL" id="DTPI01000032">
    <property type="protein sequence ID" value="HGE66825.1"/>
    <property type="molecule type" value="Genomic_DNA"/>
</dbReference>
<evidence type="ECO:0000256" key="4">
    <source>
        <dbReference type="ARBA" id="ARBA00022576"/>
    </source>
</evidence>
<accession>A0A7C3YQN3</accession>
<evidence type="ECO:0000313" key="9">
    <source>
        <dbReference type="EMBL" id="HGE66825.1"/>
    </source>
</evidence>
<dbReference type="GO" id="GO:0030170">
    <property type="term" value="F:pyridoxal phosphate binding"/>
    <property type="evidence" value="ECO:0007669"/>
    <property type="project" value="InterPro"/>
</dbReference>
<dbReference type="PANTHER" id="PTHR46383:SF3">
    <property type="entry name" value="ASPARTATE AMINOTRANSFERASE-RELATED"/>
    <property type="match status" value="1"/>
</dbReference>
<evidence type="ECO:0000259" key="8">
    <source>
        <dbReference type="Pfam" id="PF00155"/>
    </source>
</evidence>
<dbReference type="InterPro" id="IPR004838">
    <property type="entry name" value="NHTrfase_class1_PyrdxlP-BS"/>
</dbReference>
<dbReference type="AlphaFoldDB" id="A0A7C3YQN3"/>
<dbReference type="InterPro" id="IPR050596">
    <property type="entry name" value="AspAT/PAT-like"/>
</dbReference>
<comment type="similarity">
    <text evidence="2 7">Belongs to the class-I pyridoxal-phosphate-dependent aminotransferase family.</text>
</comment>
<keyword evidence="5 7" id="KW-0808">Transferase</keyword>
<dbReference type="Gene3D" id="3.40.640.10">
    <property type="entry name" value="Type I PLP-dependent aspartate aminotransferase-like (Major domain)"/>
    <property type="match status" value="1"/>
</dbReference>
<dbReference type="EMBL" id="DTAK01000012">
    <property type="protein sequence ID" value="HGU58918.1"/>
    <property type="molecule type" value="Genomic_DNA"/>
</dbReference>
<dbReference type="CDD" id="cd00609">
    <property type="entry name" value="AAT_like"/>
    <property type="match status" value="1"/>
</dbReference>
<evidence type="ECO:0000313" key="11">
    <source>
        <dbReference type="EMBL" id="HHF48340.1"/>
    </source>
</evidence>
<keyword evidence="4 7" id="KW-0032">Aminotransferase</keyword>
<dbReference type="GO" id="GO:0006520">
    <property type="term" value="P:amino acid metabolic process"/>
    <property type="evidence" value="ECO:0007669"/>
    <property type="project" value="InterPro"/>
</dbReference>
<dbReference type="PANTHER" id="PTHR46383">
    <property type="entry name" value="ASPARTATE AMINOTRANSFERASE"/>
    <property type="match status" value="1"/>
</dbReference>
<dbReference type="SUPFAM" id="SSF53383">
    <property type="entry name" value="PLP-dependent transferases"/>
    <property type="match status" value="1"/>
</dbReference>
<keyword evidence="6" id="KW-0663">Pyridoxal phosphate</keyword>
<feature type="domain" description="Aminotransferase class I/classII large" evidence="8">
    <location>
        <begin position="28"/>
        <end position="360"/>
    </location>
</feature>
<evidence type="ECO:0000256" key="5">
    <source>
        <dbReference type="ARBA" id="ARBA00022679"/>
    </source>
</evidence>
<gene>
    <name evidence="11" type="ORF">ENL48_03990</name>
    <name evidence="10" type="ORF">ENT89_01685</name>
    <name evidence="9" type="ORF">ENX77_06915</name>
</gene>
<dbReference type="EC" id="2.6.1.-" evidence="7"/>
<evidence type="ECO:0000256" key="7">
    <source>
        <dbReference type="RuleBase" id="RU000481"/>
    </source>
</evidence>
<organism evidence="9">
    <name type="scientific">Geoglobus ahangari</name>
    <dbReference type="NCBI Taxonomy" id="113653"/>
    <lineage>
        <taxon>Archaea</taxon>
        <taxon>Methanobacteriati</taxon>
        <taxon>Methanobacteriota</taxon>
        <taxon>Archaeoglobi</taxon>
        <taxon>Archaeoglobales</taxon>
        <taxon>Archaeoglobaceae</taxon>
        <taxon>Geoglobus</taxon>
    </lineage>
</organism>
<dbReference type="EMBL" id="DRUC01000059">
    <property type="protein sequence ID" value="HHF48340.1"/>
    <property type="molecule type" value="Genomic_DNA"/>
</dbReference>
<name>A0A7C3YQN3_9EURY</name>
<evidence type="ECO:0000256" key="2">
    <source>
        <dbReference type="ARBA" id="ARBA00007441"/>
    </source>
</evidence>
<proteinExistence type="inferred from homology"/>
<evidence type="ECO:0000313" key="10">
    <source>
        <dbReference type="EMBL" id="HGU58918.1"/>
    </source>
</evidence>
<dbReference type="InterPro" id="IPR004839">
    <property type="entry name" value="Aminotransferase_I/II_large"/>
</dbReference>
<dbReference type="PROSITE" id="PS00105">
    <property type="entry name" value="AA_TRANSFER_CLASS_1"/>
    <property type="match status" value="1"/>
</dbReference>
<comment type="subunit">
    <text evidence="3">Homodimer.</text>
</comment>
<reference evidence="9" key="1">
    <citation type="journal article" date="2020" name="mSystems">
        <title>Genome- and Community-Level Interaction Insights into Carbon Utilization and Element Cycling Functions of Hydrothermarchaeota in Hydrothermal Sediment.</title>
        <authorList>
            <person name="Zhou Z."/>
            <person name="Liu Y."/>
            <person name="Xu W."/>
            <person name="Pan J."/>
            <person name="Luo Z.H."/>
            <person name="Li M."/>
        </authorList>
    </citation>
    <scope>NUCLEOTIDE SEQUENCE [LARGE SCALE GENOMIC DNA]</scope>
    <source>
        <strain evidence="11">SpSt-10</strain>
        <strain evidence="10">SpSt-62</strain>
        <strain evidence="9">SpSt-97</strain>
    </source>
</reference>
<evidence type="ECO:0000256" key="6">
    <source>
        <dbReference type="ARBA" id="ARBA00022898"/>
    </source>
</evidence>
<dbReference type="GO" id="GO:0008483">
    <property type="term" value="F:transaminase activity"/>
    <property type="evidence" value="ECO:0007669"/>
    <property type="project" value="UniProtKB-KW"/>
</dbReference>
<evidence type="ECO:0000256" key="3">
    <source>
        <dbReference type="ARBA" id="ARBA00011738"/>
    </source>
</evidence>
<evidence type="ECO:0000256" key="1">
    <source>
        <dbReference type="ARBA" id="ARBA00001933"/>
    </source>
</evidence>
<dbReference type="Pfam" id="PF00155">
    <property type="entry name" value="Aminotran_1_2"/>
    <property type="match status" value="1"/>
</dbReference>